<evidence type="ECO:0000313" key="5">
    <source>
        <dbReference type="Proteomes" id="UP000001933"/>
    </source>
</evidence>
<keyword evidence="3" id="KW-1133">Transmembrane helix</keyword>
<keyword evidence="3" id="KW-0472">Membrane</keyword>
<evidence type="ECO:0000256" key="1">
    <source>
        <dbReference type="SAM" id="Coils"/>
    </source>
</evidence>
<evidence type="ECO:0000313" key="4">
    <source>
        <dbReference type="EMBL" id="ABC76132.1"/>
    </source>
</evidence>
<organism evidence="4 5">
    <name type="scientific">Syntrophus aciditrophicus (strain SB)</name>
    <dbReference type="NCBI Taxonomy" id="56780"/>
    <lineage>
        <taxon>Bacteria</taxon>
        <taxon>Pseudomonadati</taxon>
        <taxon>Thermodesulfobacteriota</taxon>
        <taxon>Syntrophia</taxon>
        <taxon>Syntrophales</taxon>
        <taxon>Syntrophaceae</taxon>
        <taxon>Syntrophus</taxon>
    </lineage>
</organism>
<dbReference type="KEGG" id="sat:SYN_01449"/>
<keyword evidence="3" id="KW-0812">Transmembrane</keyword>
<gene>
    <name evidence="4" type="ORF">SYN_01449</name>
</gene>
<feature type="coiled-coil region" evidence="1">
    <location>
        <begin position="48"/>
        <end position="75"/>
    </location>
</feature>
<accession>Q2LQ59</accession>
<keyword evidence="1" id="KW-0175">Coiled coil</keyword>
<dbReference type="AlphaFoldDB" id="Q2LQ59"/>
<evidence type="ECO:0000256" key="3">
    <source>
        <dbReference type="SAM" id="Phobius"/>
    </source>
</evidence>
<dbReference type="HOGENOM" id="CLU_1502381_0_0_7"/>
<dbReference type="Proteomes" id="UP000001933">
    <property type="component" value="Chromosome"/>
</dbReference>
<feature type="transmembrane region" description="Helical" evidence="3">
    <location>
        <begin position="18"/>
        <end position="38"/>
    </location>
</feature>
<dbReference type="InParanoid" id="Q2LQ59"/>
<dbReference type="STRING" id="56780.SYN_01449"/>
<keyword evidence="5" id="KW-1185">Reference proteome</keyword>
<dbReference type="EMBL" id="CP000252">
    <property type="protein sequence ID" value="ABC76132.1"/>
    <property type="molecule type" value="Genomic_DNA"/>
</dbReference>
<sequence>MNFLFNEQGGMVMNKQKAIALIVIVFVVLSGLYLGGFLHGRSRVTTQRDQCLQQLKDFEARLAGAENQAHFFKARIALYQTAFDLDQRNFGLANAHLREADEPLAKLNPEALRIDRPTLDALRQEIAKTNIQVAIDLEVQRNQILNFERRLDSLIPRSGPSLLPTAPSVPPMTPSPASAPPTPATPETPENP</sequence>
<reference evidence="4 5" key="1">
    <citation type="journal article" date="2007" name="Proc. Natl. Acad. Sci. U.S.A.">
        <title>The genome of Syntrophus aciditrophicus: life at the thermodynamic limit of microbial growth.</title>
        <authorList>
            <person name="McInerney M.J."/>
            <person name="Rohlin L."/>
            <person name="Mouttaki H."/>
            <person name="Kim U."/>
            <person name="Krupp R.S."/>
            <person name="Rios-Hernandez L."/>
            <person name="Sieber J."/>
            <person name="Struchtemeyer C.G."/>
            <person name="Bhattacharyya A."/>
            <person name="Campbell J.W."/>
            <person name="Gunsalus R.P."/>
        </authorList>
    </citation>
    <scope>NUCLEOTIDE SEQUENCE [LARGE SCALE GENOMIC DNA]</scope>
    <source>
        <strain evidence="4 5">SB</strain>
    </source>
</reference>
<feature type="compositionally biased region" description="Pro residues" evidence="2">
    <location>
        <begin position="167"/>
        <end position="192"/>
    </location>
</feature>
<name>Q2LQ59_SYNAS</name>
<proteinExistence type="predicted"/>
<feature type="region of interest" description="Disordered" evidence="2">
    <location>
        <begin position="156"/>
        <end position="192"/>
    </location>
</feature>
<evidence type="ECO:0000256" key="2">
    <source>
        <dbReference type="SAM" id="MobiDB-lite"/>
    </source>
</evidence>
<protein>
    <submittedName>
        <fullName evidence="4">Hypothetical membrane protein</fullName>
    </submittedName>
</protein>